<keyword evidence="3" id="KW-1185">Reference proteome</keyword>
<feature type="domain" description="Nitrogenase/oxidoreductase component 1" evidence="1">
    <location>
        <begin position="115"/>
        <end position="348"/>
    </location>
</feature>
<protein>
    <submittedName>
        <fullName evidence="2">Nitrogenase molybdenum-iron protein, alpha and beta chains</fullName>
    </submittedName>
</protein>
<evidence type="ECO:0000313" key="3">
    <source>
        <dbReference type="Proteomes" id="UP000095546"/>
    </source>
</evidence>
<dbReference type="EMBL" id="CYYU01000006">
    <property type="protein sequence ID" value="CUN71903.1"/>
    <property type="molecule type" value="Genomic_DNA"/>
</dbReference>
<dbReference type="RefSeq" id="WP_055161439.1">
    <property type="nucleotide sequence ID" value="NZ_CABIWZ010000006.1"/>
</dbReference>
<dbReference type="AlphaFoldDB" id="A0A173Z7Y0"/>
<dbReference type="eggNOG" id="COG2710">
    <property type="taxonomic scope" value="Bacteria"/>
</dbReference>
<sequence>MLKRISPLPGPLPESTVCVPIGRASFPAPFPHGLEYSPPCRGTWNIVHTGMLIPEAHQIFICASGCLRGVVLTAAEMGLMGRFSSIELRESDLTGRDNEQLILAGVADILAHLPEKPRAVLLFPACVHHFLGCNLRYVYRELRRRHPGIDFAECFMDPIRQTRHLTPEERLRRAIGRLLPELPKKKQASFFGNNLRAPAEHDAAHLLRKNGWAVRDMADCASYDEFRELGASSLQLFTNPFSLPAVRDLEERLQQDYFYLPQVWNENAIERLLLQLAERLGAKAPDCTEARKRAEQALGEAQDLIGQTPIAIDLTFTFRPLSLACLLLRHGFHVTKIYADAISPEEEADFRYLQEHHGDIELWPTKAPLLRELSRPVHAEGAPACLALGQKAAFFQNTPHFVNMVEGGGRWGFSAIEALAHDMIAAYRTPKDIEANVRRKGLGGPSLL</sequence>
<dbReference type="STRING" id="187979.ERS852385_01185"/>
<dbReference type="Pfam" id="PF00148">
    <property type="entry name" value="Oxidored_nitro"/>
    <property type="match status" value="1"/>
</dbReference>
<dbReference type="SUPFAM" id="SSF53807">
    <property type="entry name" value="Helical backbone' metal receptor"/>
    <property type="match status" value="1"/>
</dbReference>
<accession>A0A173Z7Y0</accession>
<evidence type="ECO:0000313" key="2">
    <source>
        <dbReference type="EMBL" id="CUN71903.1"/>
    </source>
</evidence>
<dbReference type="InterPro" id="IPR000510">
    <property type="entry name" value="Nase/OxRdtase_comp1"/>
</dbReference>
<dbReference type="GO" id="GO:0016491">
    <property type="term" value="F:oxidoreductase activity"/>
    <property type="evidence" value="ECO:0007669"/>
    <property type="project" value="InterPro"/>
</dbReference>
<gene>
    <name evidence="2" type="ORF">ERS852385_01185</name>
</gene>
<proteinExistence type="predicted"/>
<dbReference type="Proteomes" id="UP000095546">
    <property type="component" value="Unassembled WGS sequence"/>
</dbReference>
<name>A0A173Z7Y0_9FIRM</name>
<dbReference type="OrthoDB" id="4959at2"/>
<organism evidence="2 3">
    <name type="scientific">Mitsuokella jalaludinii</name>
    <dbReference type="NCBI Taxonomy" id="187979"/>
    <lineage>
        <taxon>Bacteria</taxon>
        <taxon>Bacillati</taxon>
        <taxon>Bacillota</taxon>
        <taxon>Negativicutes</taxon>
        <taxon>Selenomonadales</taxon>
        <taxon>Selenomonadaceae</taxon>
        <taxon>Mitsuokella</taxon>
    </lineage>
</organism>
<reference evidence="2 3" key="1">
    <citation type="submission" date="2015-09" db="EMBL/GenBank/DDBJ databases">
        <authorList>
            <consortium name="Pathogen Informatics"/>
        </authorList>
    </citation>
    <scope>NUCLEOTIDE SEQUENCE [LARGE SCALE GENOMIC DNA]</scope>
    <source>
        <strain evidence="2 3">2789STDY5608828</strain>
    </source>
</reference>
<evidence type="ECO:0000259" key="1">
    <source>
        <dbReference type="Pfam" id="PF00148"/>
    </source>
</evidence>